<protein>
    <submittedName>
        <fullName evidence="1">Glutamate mutase L</fullName>
    </submittedName>
</protein>
<proteinExistence type="predicted"/>
<accession>A0AAT9LHD2</accession>
<dbReference type="AlphaFoldDB" id="A0AAT9LHD2"/>
<dbReference type="EMBL" id="CP062796">
    <property type="protein sequence ID" value="QUL99603.1"/>
    <property type="molecule type" value="Genomic_DNA"/>
</dbReference>
<gene>
    <name evidence="1" type="ORF">IMF26_05805</name>
</gene>
<organism evidence="1">
    <name type="scientific">Candidatus Fermentithermobacillus carboniphilus</name>
    <dbReference type="NCBI Taxonomy" id="3085328"/>
    <lineage>
        <taxon>Bacteria</taxon>
        <taxon>Bacillati</taxon>
        <taxon>Bacillota</taxon>
        <taxon>Candidatus Fermentithermobacillia</taxon>
        <taxon>Candidatus Fermentithermobacillales</taxon>
        <taxon>Candidatus Fermentithermobacillaceae</taxon>
        <taxon>Candidatus Fermentithermobacillus</taxon>
    </lineage>
</organism>
<dbReference type="KEGG" id="fcz:IMF26_05805"/>
<evidence type="ECO:0000313" key="1">
    <source>
        <dbReference type="EMBL" id="QUL99603.1"/>
    </source>
</evidence>
<dbReference type="Pfam" id="PF13941">
    <property type="entry name" value="MutL"/>
    <property type="match status" value="1"/>
</dbReference>
<sequence>MAGGTPFRNLQKEGNPVTRRILAVDIGSTTTKTILFEKTSGGWVLLGKTMAPTTVEAPHNDVMIGLKSAIGKLEKRTGVTVLHGSRLIKPSGAGEGVDLVLVTSSAGGGLQMVVTGLMKEITAESAHRAALGAGAVVSDVISLDDTRSVVERVDRLKRLRPDMILVTGGTDGGNISEVAAMAEMVAMANPEPRFGKDFKIPVVFAGNVDARSYVADVFKDVMDVTYTDNVRPVLEEEVLDPARREIHRLFLEHVMMHAPGYKTVLSWAEGNVKPTPMAVGNILSYFSRMRNQDVLGVDVGGATTDVFSVIDGKLYRTVSANLGMSYSMGNVLAEASPEAVLRWLPFDADENLVRNWNFNKMIRPTTLPQTIEELVLEQAVSREALRLSLGHHRSLIRGLKGIKKKRSVGDVFNQEGTGETLVDLLKIGAIVGSGGVLSYAPRRSQAAMILLDGFQPEGVTDLFVDSQFLLPHLGVLVDVDPEAAEEILLREALVPLGTAVCPVGPAVPPGTVIARVRLGGETYDVVSGDLRVVPVDPGRERYCEVVPSREFDAGAGKSNPLSWQVLPGPTGLILDGRGRPLKLPDNDRDRRALVRRWYRTFSAYPADFLEEEQAEAVRNST</sequence>
<reference evidence="1" key="2">
    <citation type="journal article" date="2023" name="Biology">
        <title>Prokaryotic Life Associated with Coal-Fire Gas Vents Revealed by Metagenomics.</title>
        <authorList>
            <person name="Kadnikov V.V."/>
            <person name="Mardanov A.V."/>
            <person name="Beletsky A.V."/>
            <person name="Karnachuk O.V."/>
            <person name="Ravin N.V."/>
        </authorList>
    </citation>
    <scope>NUCLEOTIDE SEQUENCE</scope>
    <source>
        <strain evidence="1">Bu02</strain>
    </source>
</reference>
<name>A0AAT9LHD2_9FIRM</name>
<dbReference type="InterPro" id="IPR006230">
    <property type="entry name" value="MutL"/>
</dbReference>
<reference evidence="1" key="1">
    <citation type="submission" date="2020-10" db="EMBL/GenBank/DDBJ databases">
        <authorList>
            <person name="Kadnikov V."/>
            <person name="Beletsky A.V."/>
            <person name="Mardanov A.V."/>
            <person name="Karnachuk O.V."/>
            <person name="Ravin N.V."/>
        </authorList>
    </citation>
    <scope>NUCLEOTIDE SEQUENCE</scope>
    <source>
        <strain evidence="1">Bu02</strain>
    </source>
</reference>